<dbReference type="RefSeq" id="XP_027205730.1">
    <property type="nucleotide sequence ID" value="XM_027349929.1"/>
</dbReference>
<dbReference type="InterPro" id="IPR022776">
    <property type="entry name" value="TRM13/UPF0224_CHHC_Znf_dom"/>
</dbReference>
<dbReference type="OrthoDB" id="69229at2759"/>
<gene>
    <name evidence="2" type="primary">LOC113799316</name>
</gene>
<dbReference type="Proteomes" id="UP000515146">
    <property type="component" value="Unplaced"/>
</dbReference>
<dbReference type="KEGG" id="dpte:113799316"/>
<proteinExistence type="predicted"/>
<dbReference type="GO" id="GO:0008270">
    <property type="term" value="F:zinc ion binding"/>
    <property type="evidence" value="ECO:0007669"/>
    <property type="project" value="UniProtKB-KW"/>
</dbReference>
<evidence type="ECO:0000313" key="2">
    <source>
        <dbReference type="RefSeq" id="XP_027205730.1"/>
    </source>
</evidence>
<reference evidence="2" key="1">
    <citation type="submission" date="2025-08" db="UniProtKB">
        <authorList>
            <consortium name="RefSeq"/>
        </authorList>
    </citation>
    <scope>IDENTIFICATION</scope>
    <source>
        <strain evidence="2">Airmid</strain>
    </source>
</reference>
<dbReference type="AlphaFoldDB" id="A0A6P6YKF6"/>
<organism evidence="1 2">
    <name type="scientific">Dermatophagoides pteronyssinus</name>
    <name type="common">European house dust mite</name>
    <dbReference type="NCBI Taxonomy" id="6956"/>
    <lineage>
        <taxon>Eukaryota</taxon>
        <taxon>Metazoa</taxon>
        <taxon>Ecdysozoa</taxon>
        <taxon>Arthropoda</taxon>
        <taxon>Chelicerata</taxon>
        <taxon>Arachnida</taxon>
        <taxon>Acari</taxon>
        <taxon>Acariformes</taxon>
        <taxon>Sarcoptiformes</taxon>
        <taxon>Astigmata</taxon>
        <taxon>Psoroptidia</taxon>
        <taxon>Analgoidea</taxon>
        <taxon>Pyroglyphidae</taxon>
        <taxon>Dermatophagoidinae</taxon>
        <taxon>Dermatophagoides</taxon>
    </lineage>
</organism>
<dbReference type="InParanoid" id="A0A6P6YKF6"/>
<keyword evidence="1" id="KW-1185">Reference proteome</keyword>
<dbReference type="PROSITE" id="PS51800">
    <property type="entry name" value="ZF_CHHC_U11_48K"/>
    <property type="match status" value="1"/>
</dbReference>
<dbReference type="GeneID" id="113799316"/>
<protein>
    <submittedName>
        <fullName evidence="2">Uncharacterized protein LOC113799316</fullName>
    </submittedName>
</protein>
<dbReference type="Pfam" id="PF05253">
    <property type="entry name" value="zf-U11-48K"/>
    <property type="match status" value="1"/>
</dbReference>
<accession>A0A6P6YKF6</accession>
<name>A0A6P6YKF6_DERPT</name>
<evidence type="ECO:0000313" key="1">
    <source>
        <dbReference type="Proteomes" id="UP000515146"/>
    </source>
</evidence>
<sequence length="146" mass="17614">MATNYNYSKFLICPINPNHKVNSTRYNDHLLKCKSMNHEKFHHYENLDMNTSQKENKKQYSNCSNEDYSSSSMDDEESIISDSIPEHYTIDYEQESGRQIISIDWQRLEQVETFREIPWEILMIMPSDQKQRYIVCLFNYNKSRYT</sequence>